<reference evidence="2 3" key="1">
    <citation type="submission" date="2015-10" db="EMBL/GenBank/DDBJ databases">
        <title>Draft genome sequence of pyrrolomycin-producing Streptomyces vitaminophilus.</title>
        <authorList>
            <person name="Graham D.E."/>
            <person name="Mahan K.M."/>
            <person name="Klingeman D.M."/>
            <person name="Hettich R.L."/>
            <person name="Parry R.J."/>
        </authorList>
    </citation>
    <scope>NUCLEOTIDE SEQUENCE [LARGE SCALE GENOMIC DNA]</scope>
    <source>
        <strain evidence="2 3">ATCC 31673</strain>
    </source>
</reference>
<comment type="caution">
    <text evidence="2">The sequence shown here is derived from an EMBL/GenBank/DDBJ whole genome shotgun (WGS) entry which is preliminary data.</text>
</comment>
<sequence length="81" mass="8261">MAGASRSSVSFALNDRPGLAEATEARVLAAAEEPGWMPSRPARALSLGKAGAIGLVLSRELGLIGTDPFFPAFIAGVPAPR</sequence>
<dbReference type="eggNOG" id="COG1609">
    <property type="taxonomic scope" value="Bacteria"/>
</dbReference>
<proteinExistence type="predicted"/>
<protein>
    <recommendedName>
        <fullName evidence="1">HTH lacI-type domain-containing protein</fullName>
    </recommendedName>
</protein>
<name>A0A0T6LSI6_WENVI</name>
<dbReference type="InterPro" id="IPR010982">
    <property type="entry name" value="Lambda_DNA-bd_dom_sf"/>
</dbReference>
<dbReference type="PROSITE" id="PS50932">
    <property type="entry name" value="HTH_LACI_2"/>
    <property type="match status" value="1"/>
</dbReference>
<evidence type="ECO:0000259" key="1">
    <source>
        <dbReference type="PROSITE" id="PS50932"/>
    </source>
</evidence>
<evidence type="ECO:0000313" key="3">
    <source>
        <dbReference type="Proteomes" id="UP000050867"/>
    </source>
</evidence>
<keyword evidence="3" id="KW-1185">Reference proteome</keyword>
<feature type="domain" description="HTH lacI-type" evidence="1">
    <location>
        <begin position="1"/>
        <end position="47"/>
    </location>
</feature>
<dbReference type="SMART" id="SM00354">
    <property type="entry name" value="HTH_LACI"/>
    <property type="match status" value="1"/>
</dbReference>
<dbReference type="Proteomes" id="UP000050867">
    <property type="component" value="Unassembled WGS sequence"/>
</dbReference>
<dbReference type="CDD" id="cd01392">
    <property type="entry name" value="HTH_LacI"/>
    <property type="match status" value="1"/>
</dbReference>
<dbReference type="EMBL" id="LLZU01000016">
    <property type="protein sequence ID" value="KRV48998.1"/>
    <property type="molecule type" value="Genomic_DNA"/>
</dbReference>
<dbReference type="SUPFAM" id="SSF47413">
    <property type="entry name" value="lambda repressor-like DNA-binding domains"/>
    <property type="match status" value="1"/>
</dbReference>
<evidence type="ECO:0000313" key="2">
    <source>
        <dbReference type="EMBL" id="KRV48998.1"/>
    </source>
</evidence>
<gene>
    <name evidence="2" type="ORF">AQ490_22025</name>
</gene>
<dbReference type="GO" id="GO:0003677">
    <property type="term" value="F:DNA binding"/>
    <property type="evidence" value="ECO:0007669"/>
    <property type="project" value="InterPro"/>
</dbReference>
<dbReference type="GO" id="GO:0006355">
    <property type="term" value="P:regulation of DNA-templated transcription"/>
    <property type="evidence" value="ECO:0007669"/>
    <property type="project" value="InterPro"/>
</dbReference>
<accession>A0A0T6LSI6</accession>
<dbReference type="STRING" id="76728.AQ490_22025"/>
<dbReference type="AlphaFoldDB" id="A0A0T6LSI6"/>
<organism evidence="2 3">
    <name type="scientific">Wenjunlia vitaminophila</name>
    <name type="common">Streptomyces vitaminophilus</name>
    <dbReference type="NCBI Taxonomy" id="76728"/>
    <lineage>
        <taxon>Bacteria</taxon>
        <taxon>Bacillati</taxon>
        <taxon>Actinomycetota</taxon>
        <taxon>Actinomycetes</taxon>
        <taxon>Kitasatosporales</taxon>
        <taxon>Streptomycetaceae</taxon>
        <taxon>Wenjunlia</taxon>
    </lineage>
</organism>
<dbReference type="InterPro" id="IPR000843">
    <property type="entry name" value="HTH_LacI"/>
</dbReference>
<dbReference type="Gene3D" id="1.10.260.40">
    <property type="entry name" value="lambda repressor-like DNA-binding domains"/>
    <property type="match status" value="1"/>
</dbReference>
<dbReference type="RefSeq" id="WP_018384877.1">
    <property type="nucleotide sequence ID" value="NZ_LLZU01000016.1"/>
</dbReference>